<dbReference type="AlphaFoldDB" id="A0A0D2K5B3"/>
<dbReference type="GeneID" id="27711381"/>
<gene>
    <name evidence="2" type="ORF">Z520_05635</name>
</gene>
<feature type="compositionally biased region" description="Polar residues" evidence="1">
    <location>
        <begin position="42"/>
        <end position="56"/>
    </location>
</feature>
<keyword evidence="3" id="KW-1185">Reference proteome</keyword>
<evidence type="ECO:0000313" key="2">
    <source>
        <dbReference type="EMBL" id="KIX98334.1"/>
    </source>
</evidence>
<evidence type="ECO:0000313" key="3">
    <source>
        <dbReference type="Proteomes" id="UP000053411"/>
    </source>
</evidence>
<reference evidence="2 3" key="1">
    <citation type="submission" date="2015-01" db="EMBL/GenBank/DDBJ databases">
        <title>The Genome Sequence of Fonsecaea multimorphosa CBS 102226.</title>
        <authorList>
            <consortium name="The Broad Institute Genomics Platform"/>
            <person name="Cuomo C."/>
            <person name="de Hoog S."/>
            <person name="Gorbushina A."/>
            <person name="Stielow B."/>
            <person name="Teixiera M."/>
            <person name="Abouelleil A."/>
            <person name="Chapman S.B."/>
            <person name="Priest M."/>
            <person name="Young S.K."/>
            <person name="Wortman J."/>
            <person name="Nusbaum C."/>
            <person name="Birren B."/>
        </authorList>
    </citation>
    <scope>NUCLEOTIDE SEQUENCE [LARGE SCALE GENOMIC DNA]</scope>
    <source>
        <strain evidence="2 3">CBS 102226</strain>
    </source>
</reference>
<protein>
    <recommendedName>
        <fullName evidence="4">BTB domain-containing protein</fullName>
    </recommendedName>
</protein>
<proteinExistence type="predicted"/>
<evidence type="ECO:0008006" key="4">
    <source>
        <dbReference type="Google" id="ProtNLM"/>
    </source>
</evidence>
<sequence>MATASSNSSVSRPSQWSWYLQEPRSTIYDPHGDVLLVLSKTIAPSDSDPNAETPTTKKGKDAQRETPAGQHHGSSPAEALTAQNIQEIEVKVSSKHLSLASRVFHTMFNGKFREGVAPEVDQLTRVPLPEDDADAMMILLGIIHGLNRSVPLEVERTLFLAIVVLIDKYELQEATGVYTNLWFSELWWKREIRAVCLADWIFTCWVLRKPLEYLQLTKSAILGCTSRFDENGLPFPPTIPAKIESSRLSVIESMLTYLNETLGRYLGEKQQCPRDAKCDALVFGDLAKKLKIKGLYPVPEAAALDISINVLFAQILTLEVRSLCEINATPKPPPHYGGLMPDPPSCGVRKGLESKMSLLGCLVCGLTLPPFTP</sequence>
<dbReference type="EMBL" id="KN848071">
    <property type="protein sequence ID" value="KIX98334.1"/>
    <property type="molecule type" value="Genomic_DNA"/>
</dbReference>
<dbReference type="InterPro" id="IPR011333">
    <property type="entry name" value="SKP1/BTB/POZ_sf"/>
</dbReference>
<dbReference type="VEuPathDB" id="FungiDB:Z520_05635"/>
<name>A0A0D2K5B3_9EURO</name>
<organism evidence="2 3">
    <name type="scientific">Fonsecaea multimorphosa CBS 102226</name>
    <dbReference type="NCBI Taxonomy" id="1442371"/>
    <lineage>
        <taxon>Eukaryota</taxon>
        <taxon>Fungi</taxon>
        <taxon>Dikarya</taxon>
        <taxon>Ascomycota</taxon>
        <taxon>Pezizomycotina</taxon>
        <taxon>Eurotiomycetes</taxon>
        <taxon>Chaetothyriomycetidae</taxon>
        <taxon>Chaetothyriales</taxon>
        <taxon>Herpotrichiellaceae</taxon>
        <taxon>Fonsecaea</taxon>
    </lineage>
</organism>
<dbReference type="Gene3D" id="3.30.710.10">
    <property type="entry name" value="Potassium Channel Kv1.1, Chain A"/>
    <property type="match status" value="1"/>
</dbReference>
<dbReference type="OrthoDB" id="4137589at2759"/>
<dbReference type="Proteomes" id="UP000053411">
    <property type="component" value="Unassembled WGS sequence"/>
</dbReference>
<evidence type="ECO:0000256" key="1">
    <source>
        <dbReference type="SAM" id="MobiDB-lite"/>
    </source>
</evidence>
<feature type="region of interest" description="Disordered" evidence="1">
    <location>
        <begin position="39"/>
        <end position="77"/>
    </location>
</feature>
<dbReference type="STRING" id="1442371.A0A0D2K5B3"/>
<accession>A0A0D2K5B3</accession>
<dbReference type="RefSeq" id="XP_016632457.1">
    <property type="nucleotide sequence ID" value="XM_016776138.1"/>
</dbReference>